<dbReference type="CDD" id="cd02142">
    <property type="entry name" value="McbC_SagB-like_oxidoreductase"/>
    <property type="match status" value="1"/>
</dbReference>
<dbReference type="InterPro" id="IPR000415">
    <property type="entry name" value="Nitroreductase-like"/>
</dbReference>
<dbReference type="SUPFAM" id="SSF55469">
    <property type="entry name" value="FMN-dependent nitroreductase-like"/>
    <property type="match status" value="2"/>
</dbReference>
<dbReference type="PANTHER" id="PTHR42741">
    <property type="entry name" value="NITROREDUCTASE FAMILY PROTEIN"/>
    <property type="match status" value="1"/>
</dbReference>
<dbReference type="EMBL" id="CP022188">
    <property type="protein sequence ID" value="AWI82009.1"/>
    <property type="molecule type" value="Genomic_DNA"/>
</dbReference>
<evidence type="ECO:0000313" key="1">
    <source>
        <dbReference type="EMBL" id="AWI82009.1"/>
    </source>
</evidence>
<sequence>MPASPPTQSDSDVVRLYHARSKHRFEAYAAGPAMLDWDAQPAPFRHYDGAPIVALPLLGEPGAAAPLRALLDKPFPCAGAPRCPQKPGLESIGMLLHLSLGITAWKVMGPDRWAVRANPSSGNLHPVEAWLIARDIPGLADGVYHYRPEDHVLECRALDRTTASDAPLLGLALSTAMWREAWKYGERGFRYCQLDVGHAASALAHAAALLGWSLAEQPVPTACLAHRLGLDRDADFPGSRHPQVEREEAELLLAVGLDGHGPAPATQALQPPADDTLWFGRASQLDPLPRYRWPLIDDVAAATRHRAEGTAPATVAVAPPWQPSAQLAGFDSSAARTMLSRRSAQRFDASHRMSRAAFHSVLHVLGDSMRPSSLWPHASGMVAALFVHRVDACAPGLYLLTADGCDDAGAFATSGEHVETIGDGLTLRLHRKLEQVELHRLARSLHCHQDIASNACLALGLISPFDDVIAADPAAYRDLFRVAGQTGQALYLLAELLGLRGTGIGCFFDDPVHEALGLSGSSHQTLYHFTIGLPIDDARIESAPAYPADRALHQPANRTPT</sequence>
<dbReference type="PANTHER" id="PTHR42741:SF3">
    <property type="entry name" value="NITROREDUCTASE FAMILY PROTEIN"/>
    <property type="match status" value="1"/>
</dbReference>
<protein>
    <submittedName>
        <fullName evidence="1">Oxidoreductase</fullName>
    </submittedName>
</protein>
<dbReference type="Proteomes" id="UP000244902">
    <property type="component" value="Chromosome"/>
</dbReference>
<dbReference type="AlphaFoldDB" id="A0A2U8H7H9"/>
<dbReference type="OrthoDB" id="9801593at2"/>
<dbReference type="Gene3D" id="3.40.109.10">
    <property type="entry name" value="NADH Oxidase"/>
    <property type="match status" value="2"/>
</dbReference>
<gene>
    <name evidence="1" type="ORF">CEW87_11400</name>
</gene>
<dbReference type="GO" id="GO:0016491">
    <property type="term" value="F:oxidoreductase activity"/>
    <property type="evidence" value="ECO:0007669"/>
    <property type="project" value="InterPro"/>
</dbReference>
<organism evidence="1 2">
    <name type="scientific">Parazoarcus communis</name>
    <dbReference type="NCBI Taxonomy" id="41977"/>
    <lineage>
        <taxon>Bacteria</taxon>
        <taxon>Pseudomonadati</taxon>
        <taxon>Pseudomonadota</taxon>
        <taxon>Betaproteobacteria</taxon>
        <taxon>Rhodocyclales</taxon>
        <taxon>Zoogloeaceae</taxon>
        <taxon>Parazoarcus</taxon>
    </lineage>
</organism>
<accession>A0A2U8H7H9</accession>
<reference evidence="1 2" key="1">
    <citation type="submission" date="2017-06" db="EMBL/GenBank/DDBJ databases">
        <title>Azoarcus sp. TSNA42 complete genome sequence.</title>
        <authorList>
            <person name="Woo J.-H."/>
            <person name="Kim H.-S."/>
        </authorList>
    </citation>
    <scope>NUCLEOTIDE SEQUENCE [LARGE SCALE GENOMIC DNA]</scope>
    <source>
        <strain evidence="1 2">TSNA42</strain>
    </source>
</reference>
<proteinExistence type="predicted"/>
<name>A0A2U8H7H9_9RHOO</name>
<evidence type="ECO:0000313" key="2">
    <source>
        <dbReference type="Proteomes" id="UP000244902"/>
    </source>
</evidence>